<dbReference type="Proteomes" id="UP001215712">
    <property type="component" value="Unassembled WGS sequence"/>
</dbReference>
<evidence type="ECO:0000256" key="7">
    <source>
        <dbReference type="RuleBase" id="RU003707"/>
    </source>
</evidence>
<keyword evidence="6" id="KW-0456">Lyase</keyword>
<keyword evidence="5" id="KW-0413">Isomerase</keyword>
<dbReference type="GO" id="GO:0006635">
    <property type="term" value="P:fatty acid beta-oxidation"/>
    <property type="evidence" value="ECO:0007669"/>
    <property type="project" value="TreeGrafter"/>
</dbReference>
<dbReference type="GO" id="GO:0016829">
    <property type="term" value="F:lyase activity"/>
    <property type="evidence" value="ECO:0007669"/>
    <property type="project" value="UniProtKB-KW"/>
</dbReference>
<keyword evidence="4" id="KW-0576">Peroxisome</keyword>
<dbReference type="EMBL" id="JAQJAN010000002">
    <property type="protein sequence ID" value="KAJ5738809.1"/>
    <property type="molecule type" value="Genomic_DNA"/>
</dbReference>
<dbReference type="Gene3D" id="1.10.12.10">
    <property type="entry name" value="Lyase 2-enoyl-coa Hydratase, Chain A, domain 2"/>
    <property type="match status" value="1"/>
</dbReference>
<dbReference type="Pfam" id="PF00378">
    <property type="entry name" value="ECH_1"/>
    <property type="match status" value="1"/>
</dbReference>
<reference evidence="8" key="1">
    <citation type="journal article" date="2023" name="IMA Fungus">
        <title>Comparative genomic study of the Penicillium genus elucidates a diverse pangenome and 15 lateral gene transfer events.</title>
        <authorList>
            <person name="Petersen C."/>
            <person name="Sorensen T."/>
            <person name="Nielsen M.R."/>
            <person name="Sondergaard T.E."/>
            <person name="Sorensen J.L."/>
            <person name="Fitzpatrick D.A."/>
            <person name="Frisvad J.C."/>
            <person name="Nielsen K.L."/>
        </authorList>
    </citation>
    <scope>NUCLEOTIDE SEQUENCE</scope>
    <source>
        <strain evidence="8">IBT 17514</strain>
    </source>
</reference>
<dbReference type="CDD" id="cd06558">
    <property type="entry name" value="crotonase-like"/>
    <property type="match status" value="1"/>
</dbReference>
<dbReference type="FunFam" id="3.90.226.10:FF:000074">
    <property type="entry name" value="Enoyl-CoA hydratase (AFU_orthologue AFUA_2G10650)"/>
    <property type="match status" value="1"/>
</dbReference>
<dbReference type="GO" id="GO:0005739">
    <property type="term" value="C:mitochondrion"/>
    <property type="evidence" value="ECO:0007669"/>
    <property type="project" value="TreeGrafter"/>
</dbReference>
<gene>
    <name evidence="8" type="ORF">N7493_001964</name>
</gene>
<evidence type="ECO:0000256" key="4">
    <source>
        <dbReference type="ARBA" id="ARBA00023140"/>
    </source>
</evidence>
<dbReference type="InterPro" id="IPR001753">
    <property type="entry name" value="Enoyl-CoA_hydra/iso"/>
</dbReference>
<organism evidence="8 9">
    <name type="scientific">Penicillium malachiteum</name>
    <dbReference type="NCBI Taxonomy" id="1324776"/>
    <lineage>
        <taxon>Eukaryota</taxon>
        <taxon>Fungi</taxon>
        <taxon>Dikarya</taxon>
        <taxon>Ascomycota</taxon>
        <taxon>Pezizomycotina</taxon>
        <taxon>Eurotiomycetes</taxon>
        <taxon>Eurotiomycetidae</taxon>
        <taxon>Eurotiales</taxon>
        <taxon>Aspergillaceae</taxon>
        <taxon>Penicillium</taxon>
    </lineage>
</organism>
<dbReference type="AlphaFoldDB" id="A0AAD6HV45"/>
<evidence type="ECO:0000256" key="2">
    <source>
        <dbReference type="ARBA" id="ARBA00004924"/>
    </source>
</evidence>
<comment type="pathway">
    <text evidence="2">Siderophore biosynthesis.</text>
</comment>
<comment type="caution">
    <text evidence="8">The sequence shown here is derived from an EMBL/GenBank/DDBJ whole genome shotgun (WGS) entry which is preliminary data.</text>
</comment>
<dbReference type="InterPro" id="IPR029045">
    <property type="entry name" value="ClpP/crotonase-like_dom_sf"/>
</dbReference>
<proteinExistence type="inferred from homology"/>
<evidence type="ECO:0000256" key="6">
    <source>
        <dbReference type="ARBA" id="ARBA00023239"/>
    </source>
</evidence>
<dbReference type="PANTHER" id="PTHR11941">
    <property type="entry name" value="ENOYL-COA HYDRATASE-RELATED"/>
    <property type="match status" value="1"/>
</dbReference>
<dbReference type="PANTHER" id="PTHR11941:SF158">
    <property type="entry name" value="ENOYL-COA HYDRATASE (AFU_ORTHOLOGUE AFUA_2G10650)"/>
    <property type="match status" value="1"/>
</dbReference>
<evidence type="ECO:0000313" key="9">
    <source>
        <dbReference type="Proteomes" id="UP001215712"/>
    </source>
</evidence>
<dbReference type="InterPro" id="IPR014748">
    <property type="entry name" value="Enoyl-CoA_hydra_C"/>
</dbReference>
<protein>
    <submittedName>
        <fullName evidence="8">Crotonase core</fullName>
    </submittedName>
</protein>
<comment type="subcellular location">
    <subcellularLocation>
        <location evidence="1">Peroxisome</location>
    </subcellularLocation>
</comment>
<evidence type="ECO:0000256" key="1">
    <source>
        <dbReference type="ARBA" id="ARBA00004275"/>
    </source>
</evidence>
<accession>A0AAD6HV45</accession>
<dbReference type="InterPro" id="IPR018376">
    <property type="entry name" value="Enoyl-CoA_hyd/isom_CS"/>
</dbReference>
<sequence>MSNFTTPPPTPEHALLSFPASYVLLVTLNRPRGLNCINSQGHVDLHEVWEWMDEEPSVRVGIITGTGRAFCAGADLKEWNNRTTTKKRTEMPTSGFGGLARRKGKKPVIAAVNGLCFGGGSEMIINSDLVIASSRAVFGLPEVKRGVVAQAGALPRLVRTVGKQRAMEMALTGRNILPEEAERWGLVNEVVDVKDLSEEEGNKVVVSRAAVVAGLIAGNSPDAVLVTREGIKLGWEGIGADEATGMLSETWMRRLNEGENIKEGLKAFVEKRAPVWKDSKL</sequence>
<evidence type="ECO:0000256" key="5">
    <source>
        <dbReference type="ARBA" id="ARBA00023235"/>
    </source>
</evidence>
<dbReference type="GO" id="GO:0016853">
    <property type="term" value="F:isomerase activity"/>
    <property type="evidence" value="ECO:0007669"/>
    <property type="project" value="UniProtKB-KW"/>
</dbReference>
<evidence type="ECO:0000313" key="8">
    <source>
        <dbReference type="EMBL" id="KAJ5738809.1"/>
    </source>
</evidence>
<dbReference type="PROSITE" id="PS00166">
    <property type="entry name" value="ENOYL_COA_HYDRATASE"/>
    <property type="match status" value="1"/>
</dbReference>
<dbReference type="GO" id="GO:0005777">
    <property type="term" value="C:peroxisome"/>
    <property type="evidence" value="ECO:0007669"/>
    <property type="project" value="UniProtKB-SubCell"/>
</dbReference>
<reference evidence="8" key="2">
    <citation type="submission" date="2023-01" db="EMBL/GenBank/DDBJ databases">
        <authorList>
            <person name="Petersen C."/>
        </authorList>
    </citation>
    <scope>NUCLEOTIDE SEQUENCE</scope>
    <source>
        <strain evidence="8">IBT 17514</strain>
    </source>
</reference>
<evidence type="ECO:0000256" key="3">
    <source>
        <dbReference type="ARBA" id="ARBA00005254"/>
    </source>
</evidence>
<name>A0AAD6HV45_9EURO</name>
<dbReference type="SUPFAM" id="SSF52096">
    <property type="entry name" value="ClpP/crotonase"/>
    <property type="match status" value="1"/>
</dbReference>
<keyword evidence="9" id="KW-1185">Reference proteome</keyword>
<comment type="similarity">
    <text evidence="3 7">Belongs to the enoyl-CoA hydratase/isomerase family.</text>
</comment>
<dbReference type="Gene3D" id="3.90.226.10">
    <property type="entry name" value="2-enoyl-CoA Hydratase, Chain A, domain 1"/>
    <property type="match status" value="1"/>
</dbReference>